<keyword evidence="3" id="KW-1185">Reference proteome</keyword>
<feature type="domain" description="DZIP3-like HEPN" evidence="1">
    <location>
        <begin position="41"/>
        <end position="164"/>
    </location>
</feature>
<protein>
    <recommendedName>
        <fullName evidence="1">DZIP3-like HEPN domain-containing protein</fullName>
    </recommendedName>
</protein>
<sequence>MAEASLSNEEENYVRMSLLLTGISPRGVRALFDREFAPICLYASLKKEFNKLNELKMQHIISQPQWNLLFTKSPGKHRNLTDIVPPYCGYDRLPTTETTPAADLSRIKYYRNYLAHLDEGKIDTEFFNTAWTDITDAIDRLEGQIMKRECDQLKTKPLDPTNQEIIMDIKRSNDEIKQLKGSLESLRLSHLKMERSQDEVKKSHALLQEQVANCQQDTVPWNIRGKLLQVKL</sequence>
<evidence type="ECO:0000313" key="2">
    <source>
        <dbReference type="EMBL" id="CAC5412565.1"/>
    </source>
</evidence>
<dbReference type="OrthoDB" id="6083162at2759"/>
<accession>A0A6J8DZ24</accession>
<dbReference type="InterPro" id="IPR041249">
    <property type="entry name" value="HEPN_DZIP3"/>
</dbReference>
<name>A0A6J8DZ24_MYTCO</name>
<dbReference type="Pfam" id="PF18738">
    <property type="entry name" value="HEPN_DZIP3"/>
    <property type="match status" value="1"/>
</dbReference>
<evidence type="ECO:0000313" key="3">
    <source>
        <dbReference type="Proteomes" id="UP000507470"/>
    </source>
</evidence>
<organism evidence="2 3">
    <name type="scientific">Mytilus coruscus</name>
    <name type="common">Sea mussel</name>
    <dbReference type="NCBI Taxonomy" id="42192"/>
    <lineage>
        <taxon>Eukaryota</taxon>
        <taxon>Metazoa</taxon>
        <taxon>Spiralia</taxon>
        <taxon>Lophotrochozoa</taxon>
        <taxon>Mollusca</taxon>
        <taxon>Bivalvia</taxon>
        <taxon>Autobranchia</taxon>
        <taxon>Pteriomorphia</taxon>
        <taxon>Mytilida</taxon>
        <taxon>Mytiloidea</taxon>
        <taxon>Mytilidae</taxon>
        <taxon>Mytilinae</taxon>
        <taxon>Mytilus</taxon>
    </lineage>
</organism>
<dbReference type="EMBL" id="CACVKT020008062">
    <property type="protein sequence ID" value="CAC5412565.1"/>
    <property type="molecule type" value="Genomic_DNA"/>
</dbReference>
<dbReference type="Proteomes" id="UP000507470">
    <property type="component" value="Unassembled WGS sequence"/>
</dbReference>
<reference evidence="2 3" key="1">
    <citation type="submission" date="2020-06" db="EMBL/GenBank/DDBJ databases">
        <authorList>
            <person name="Li R."/>
            <person name="Bekaert M."/>
        </authorList>
    </citation>
    <scope>NUCLEOTIDE SEQUENCE [LARGE SCALE GENOMIC DNA]</scope>
    <source>
        <strain evidence="3">wild</strain>
    </source>
</reference>
<dbReference type="AlphaFoldDB" id="A0A6J8DZ24"/>
<gene>
    <name evidence="2" type="ORF">MCOR_45564</name>
</gene>
<evidence type="ECO:0000259" key="1">
    <source>
        <dbReference type="Pfam" id="PF18738"/>
    </source>
</evidence>
<proteinExistence type="predicted"/>